<protein>
    <submittedName>
        <fullName evidence="1">ORF241</fullName>
    </submittedName>
</protein>
<reference evidence="1" key="1">
    <citation type="journal article" date="2018" name="Aquaculture">
        <title>Complete genome sequence of a white spot syndrome virus associated with a disease incursion in Australia.</title>
        <authorList>
            <person name="Oakey J."/>
            <person name="Smith C.S."/>
        </authorList>
    </citation>
    <scope>NUCLEOTIDE SEQUENCE [LARGE SCALE GENOMIC DNA]</scope>
    <source>
        <strain evidence="1">WSSV-AU</strain>
    </source>
</reference>
<accession>A0A2D3I6A5</accession>
<dbReference type="Proteomes" id="UP000267516">
    <property type="component" value="Segment"/>
</dbReference>
<organism evidence="1">
    <name type="scientific">White spot syndrome virus</name>
    <dbReference type="NCBI Taxonomy" id="342409"/>
    <lineage>
        <taxon>Viruses</taxon>
        <taxon>Viruses incertae sedis</taxon>
        <taxon>Naldaviricetes</taxon>
        <taxon>Nimaviridae</taxon>
        <taxon>Whispovirus</taxon>
    </lineage>
</organism>
<evidence type="ECO:0000313" key="1">
    <source>
        <dbReference type="EMBL" id="ATU83909.1"/>
    </source>
</evidence>
<sequence>MYIVLIRERYLPILPSFHHVVVLKQARRKLHQGHFFQLFRVFMDVLLPLPRRDKRPYNILNAMNCILSQFSVCHP</sequence>
<proteinExistence type="predicted"/>
<dbReference type="EMBL" id="MF768985">
    <property type="protein sequence ID" value="ATU83909.1"/>
    <property type="molecule type" value="Genomic_DNA"/>
</dbReference>
<name>A0A2D3I6A5_9VIRU</name>